<comment type="caution">
    <text evidence="2">The sequence shown here is derived from an EMBL/GenBank/DDBJ whole genome shotgun (WGS) entry which is preliminary data.</text>
</comment>
<keyword evidence="1" id="KW-0472">Membrane</keyword>
<keyword evidence="3" id="KW-1185">Reference proteome</keyword>
<reference evidence="2 3" key="1">
    <citation type="submission" date="2024-09" db="EMBL/GenBank/DDBJ databases">
        <title>Chromosome-scale assembly of Riccia fluitans.</title>
        <authorList>
            <person name="Paukszto L."/>
            <person name="Sawicki J."/>
            <person name="Karawczyk K."/>
            <person name="Piernik-Szablinska J."/>
            <person name="Szczecinska M."/>
            <person name="Mazdziarz M."/>
        </authorList>
    </citation>
    <scope>NUCLEOTIDE SEQUENCE [LARGE SCALE GENOMIC DNA]</scope>
    <source>
        <strain evidence="2">Rf_01</strain>
        <tissue evidence="2">Aerial parts of the thallus</tissue>
    </source>
</reference>
<keyword evidence="1" id="KW-1133">Transmembrane helix</keyword>
<feature type="transmembrane region" description="Helical" evidence="1">
    <location>
        <begin position="59"/>
        <end position="80"/>
    </location>
</feature>
<evidence type="ECO:0000313" key="3">
    <source>
        <dbReference type="Proteomes" id="UP001605036"/>
    </source>
</evidence>
<evidence type="ECO:0000313" key="2">
    <source>
        <dbReference type="EMBL" id="KAL2653511.1"/>
    </source>
</evidence>
<gene>
    <name evidence="2" type="ORF">R1flu_021639</name>
</gene>
<proteinExistence type="predicted"/>
<dbReference type="EMBL" id="JBHFFA010000001">
    <property type="protein sequence ID" value="KAL2653511.1"/>
    <property type="molecule type" value="Genomic_DNA"/>
</dbReference>
<protein>
    <submittedName>
        <fullName evidence="2">Uncharacterized protein</fullName>
    </submittedName>
</protein>
<dbReference type="Proteomes" id="UP001605036">
    <property type="component" value="Unassembled WGS sequence"/>
</dbReference>
<dbReference type="AlphaFoldDB" id="A0ABD1ZRY8"/>
<evidence type="ECO:0000256" key="1">
    <source>
        <dbReference type="SAM" id="Phobius"/>
    </source>
</evidence>
<accession>A0ABD1ZRY8</accession>
<organism evidence="2 3">
    <name type="scientific">Riccia fluitans</name>
    <dbReference type="NCBI Taxonomy" id="41844"/>
    <lineage>
        <taxon>Eukaryota</taxon>
        <taxon>Viridiplantae</taxon>
        <taxon>Streptophyta</taxon>
        <taxon>Embryophyta</taxon>
        <taxon>Marchantiophyta</taxon>
        <taxon>Marchantiopsida</taxon>
        <taxon>Marchantiidae</taxon>
        <taxon>Marchantiales</taxon>
        <taxon>Ricciaceae</taxon>
        <taxon>Riccia</taxon>
    </lineage>
</organism>
<name>A0ABD1ZRY8_9MARC</name>
<sequence>MKGPETLQPATAPQRQAKNFLLSWILSLTGLAKLRDSEGLRVGQFNVVIPDRREKRRCLVLAIHLMIDFEVASIVLLQAIRYVFPGMIGFGVGGRSGLGWHPNASVARVELNYNIFLIS</sequence>
<keyword evidence="1" id="KW-0812">Transmembrane</keyword>